<dbReference type="GO" id="GO:0003723">
    <property type="term" value="F:RNA binding"/>
    <property type="evidence" value="ECO:0007669"/>
    <property type="project" value="UniProtKB-UniRule"/>
</dbReference>
<evidence type="ECO:0000259" key="3">
    <source>
        <dbReference type="SMART" id="SM00322"/>
    </source>
</evidence>
<dbReference type="InterPro" id="IPR004088">
    <property type="entry name" value="KH_dom_type_1"/>
</dbReference>
<organism evidence="4 5">
    <name type="scientific">Scleropages formosus</name>
    <name type="common">Asian bonytongue</name>
    <name type="synonym">Osteoglossum formosum</name>
    <dbReference type="NCBI Taxonomy" id="113540"/>
    <lineage>
        <taxon>Eukaryota</taxon>
        <taxon>Metazoa</taxon>
        <taxon>Chordata</taxon>
        <taxon>Craniata</taxon>
        <taxon>Vertebrata</taxon>
        <taxon>Euteleostomi</taxon>
        <taxon>Actinopterygii</taxon>
        <taxon>Neopterygii</taxon>
        <taxon>Teleostei</taxon>
        <taxon>Osteoglossocephala</taxon>
        <taxon>Osteoglossomorpha</taxon>
        <taxon>Osteoglossiformes</taxon>
        <taxon>Osteoglossidae</taxon>
        <taxon>Scleropages</taxon>
    </lineage>
</organism>
<feature type="region of interest" description="Disordered" evidence="2">
    <location>
        <begin position="1"/>
        <end position="46"/>
    </location>
</feature>
<dbReference type="EMBL" id="JARO02009849">
    <property type="protein sequence ID" value="KPP61229.1"/>
    <property type="molecule type" value="Genomic_DNA"/>
</dbReference>
<evidence type="ECO:0000256" key="2">
    <source>
        <dbReference type="SAM" id="MobiDB-lite"/>
    </source>
</evidence>
<evidence type="ECO:0000313" key="4">
    <source>
        <dbReference type="EMBL" id="KPP61229.1"/>
    </source>
</evidence>
<dbReference type="InterPro" id="IPR004087">
    <property type="entry name" value="KH_dom"/>
</dbReference>
<sequence length="150" mass="15780">MSDWEEEYEADGAPPKTAPGRSSTLPGPGSGSFSAAAGTVSKAGWRVGRPEPRAALRFSVDRAAVGAVIGRGGATVRELEANSGARIKASVKPVGGGSVVRTKVSRGEYGGEVRVYGTEDVQKRAREMIEALISRSAGDERDRRIPRPSR</sequence>
<feature type="domain" description="K Homology" evidence="3">
    <location>
        <begin position="52"/>
        <end position="134"/>
    </location>
</feature>
<evidence type="ECO:0000313" key="5">
    <source>
        <dbReference type="Proteomes" id="UP000034805"/>
    </source>
</evidence>
<dbReference type="Proteomes" id="UP000034805">
    <property type="component" value="Unassembled WGS sequence"/>
</dbReference>
<name>A0A0P7TUB2_SCLFO</name>
<dbReference type="Pfam" id="PF00013">
    <property type="entry name" value="KH_1"/>
    <property type="match status" value="1"/>
</dbReference>
<reference evidence="4 5" key="1">
    <citation type="submission" date="2015-08" db="EMBL/GenBank/DDBJ databases">
        <title>The genome of the Asian arowana (Scleropages formosus).</title>
        <authorList>
            <person name="Tan M.H."/>
            <person name="Gan H.M."/>
            <person name="Croft L.J."/>
            <person name="Austin C.M."/>
        </authorList>
    </citation>
    <scope>NUCLEOTIDE SEQUENCE [LARGE SCALE GENOMIC DNA]</scope>
    <source>
        <strain evidence="4">Aro1</strain>
    </source>
</reference>
<dbReference type="Gene3D" id="3.30.1370.10">
    <property type="entry name" value="K Homology domain, type 1"/>
    <property type="match status" value="1"/>
</dbReference>
<protein>
    <recommendedName>
        <fullName evidence="3">K Homology domain-containing protein</fullName>
    </recommendedName>
</protein>
<keyword evidence="1" id="KW-0694">RNA-binding</keyword>
<evidence type="ECO:0000256" key="1">
    <source>
        <dbReference type="PROSITE-ProRule" id="PRU00117"/>
    </source>
</evidence>
<dbReference type="PROSITE" id="PS50084">
    <property type="entry name" value="KH_TYPE_1"/>
    <property type="match status" value="1"/>
</dbReference>
<feature type="compositionally biased region" description="Acidic residues" evidence="2">
    <location>
        <begin position="1"/>
        <end position="10"/>
    </location>
</feature>
<accession>A0A0P7TUB2</accession>
<dbReference type="AlphaFoldDB" id="A0A0P7TUB2"/>
<dbReference type="SMART" id="SM00322">
    <property type="entry name" value="KH"/>
    <property type="match status" value="1"/>
</dbReference>
<proteinExistence type="predicted"/>
<gene>
    <name evidence="4" type="ORF">Z043_120701</name>
</gene>
<comment type="caution">
    <text evidence="4">The sequence shown here is derived from an EMBL/GenBank/DDBJ whole genome shotgun (WGS) entry which is preliminary data.</text>
</comment>
<dbReference type="SUPFAM" id="SSF54791">
    <property type="entry name" value="Eukaryotic type KH-domain (KH-domain type I)"/>
    <property type="match status" value="1"/>
</dbReference>
<dbReference type="InterPro" id="IPR036612">
    <property type="entry name" value="KH_dom_type_1_sf"/>
</dbReference>